<name>A0A1T1AS29_RHOFE</name>
<keyword evidence="4 7" id="KW-0812">Transmembrane</keyword>
<evidence type="ECO:0000313" key="8">
    <source>
        <dbReference type="EMBL" id="OOV06867.1"/>
    </source>
</evidence>
<dbReference type="RefSeq" id="WP_078364689.1">
    <property type="nucleotide sequence ID" value="NZ_MTJN01000002.1"/>
</dbReference>
<feature type="transmembrane region" description="Helical" evidence="7">
    <location>
        <begin position="271"/>
        <end position="292"/>
    </location>
</feature>
<keyword evidence="5 7" id="KW-1133">Transmembrane helix</keyword>
<dbReference type="InterPro" id="IPR014047">
    <property type="entry name" value="Chr_Tranpt_l_chain"/>
</dbReference>
<dbReference type="PANTHER" id="PTHR33567:SF3">
    <property type="entry name" value="CHROMATE ION TRANSPORTER (EUROFUNG)"/>
    <property type="match status" value="1"/>
</dbReference>
<evidence type="ECO:0000313" key="9">
    <source>
        <dbReference type="Proteomes" id="UP000190750"/>
    </source>
</evidence>
<gene>
    <name evidence="8" type="ORF">RF819_09095</name>
</gene>
<evidence type="ECO:0000256" key="3">
    <source>
        <dbReference type="ARBA" id="ARBA00022475"/>
    </source>
</evidence>
<feature type="transmembrane region" description="Helical" evidence="7">
    <location>
        <begin position="151"/>
        <end position="170"/>
    </location>
</feature>
<dbReference type="AlphaFoldDB" id="A0A1T1AS29"/>
<feature type="transmembrane region" description="Helical" evidence="7">
    <location>
        <begin position="312"/>
        <end position="332"/>
    </location>
</feature>
<sequence length="465" mass="49630">MGQHDHQATPVGQVPFGEAWRFWLKLGFISFGGPAGQIALMHRTLVEDKRWISEARFLHALNYCMLLPGPEAQQLATYLGWLMHRTWGGVLAGLLFVLPSLAILMGLSWVYVAFGTLPWVAGLLYGIKPAVAAIVLQAVHRMGSRTLNNPAQAPVLWAVAAMSFVAVAWLNIPFPWVVLVAALTGWLGQRWGLAEFAKTPSHGGTAQAKVAPAQVDTAYLINDHTPTPEHARFRPWRLARVLLTGGALWLLPMALLLAWQGWGGTLAQMGWFFSKAALLTFGGAYAVLPYVYQGAVSHFGWLSGPQMMDGLALGETTPGPLIMVVAFVGFLGGWSQQVLGPQALLLGAVLAATVVTWFTFLPSFIFILAGGPLVESTHGKQHFTAPLTAITAAVVGVMASLALLFILHVAQGSGTTDLFGLGIDLPALALAGVAALALLRYKQGMLKVMAVCALAGLAWKLAGCC</sequence>
<dbReference type="STRING" id="28066.RF819_09095"/>
<evidence type="ECO:0000256" key="1">
    <source>
        <dbReference type="ARBA" id="ARBA00004651"/>
    </source>
</evidence>
<dbReference type="InterPro" id="IPR003370">
    <property type="entry name" value="Chromate_transpt"/>
</dbReference>
<evidence type="ECO:0000256" key="4">
    <source>
        <dbReference type="ARBA" id="ARBA00022692"/>
    </source>
</evidence>
<dbReference type="GO" id="GO:0005886">
    <property type="term" value="C:plasma membrane"/>
    <property type="evidence" value="ECO:0007669"/>
    <property type="project" value="UniProtKB-SubCell"/>
</dbReference>
<evidence type="ECO:0000256" key="2">
    <source>
        <dbReference type="ARBA" id="ARBA00005262"/>
    </source>
</evidence>
<evidence type="ECO:0000256" key="7">
    <source>
        <dbReference type="SAM" id="Phobius"/>
    </source>
</evidence>
<evidence type="ECO:0000256" key="5">
    <source>
        <dbReference type="ARBA" id="ARBA00022989"/>
    </source>
</evidence>
<dbReference type="OrthoDB" id="8969999at2"/>
<protein>
    <submittedName>
        <fullName evidence="8">Chromate transporter</fullName>
    </submittedName>
</protein>
<dbReference type="GO" id="GO:0015109">
    <property type="term" value="F:chromate transmembrane transporter activity"/>
    <property type="evidence" value="ECO:0007669"/>
    <property type="project" value="InterPro"/>
</dbReference>
<comment type="caution">
    <text evidence="8">The sequence shown here is derived from an EMBL/GenBank/DDBJ whole genome shotgun (WGS) entry which is preliminary data.</text>
</comment>
<organism evidence="8 9">
    <name type="scientific">Rhodoferax fermentans</name>
    <dbReference type="NCBI Taxonomy" id="28066"/>
    <lineage>
        <taxon>Bacteria</taxon>
        <taxon>Pseudomonadati</taxon>
        <taxon>Pseudomonadota</taxon>
        <taxon>Betaproteobacteria</taxon>
        <taxon>Burkholderiales</taxon>
        <taxon>Comamonadaceae</taxon>
        <taxon>Rhodoferax</taxon>
    </lineage>
</organism>
<feature type="transmembrane region" description="Helical" evidence="7">
    <location>
        <begin position="241"/>
        <end position="259"/>
    </location>
</feature>
<keyword evidence="6 7" id="KW-0472">Membrane</keyword>
<dbReference type="EMBL" id="MTJN01000002">
    <property type="protein sequence ID" value="OOV06867.1"/>
    <property type="molecule type" value="Genomic_DNA"/>
</dbReference>
<dbReference type="NCBIfam" id="TIGR00937">
    <property type="entry name" value="2A51"/>
    <property type="match status" value="1"/>
</dbReference>
<feature type="transmembrane region" description="Helical" evidence="7">
    <location>
        <begin position="383"/>
        <end position="406"/>
    </location>
</feature>
<comment type="subcellular location">
    <subcellularLocation>
        <location evidence="1">Cell membrane</location>
        <topology evidence="1">Multi-pass membrane protein</topology>
    </subcellularLocation>
</comment>
<feature type="transmembrane region" description="Helical" evidence="7">
    <location>
        <begin position="418"/>
        <end position="439"/>
    </location>
</feature>
<feature type="transmembrane region" description="Helical" evidence="7">
    <location>
        <begin position="90"/>
        <end position="111"/>
    </location>
</feature>
<feature type="transmembrane region" description="Helical" evidence="7">
    <location>
        <begin position="344"/>
        <end position="371"/>
    </location>
</feature>
<dbReference type="PIRSF" id="PIRSF004810">
    <property type="entry name" value="ChrA"/>
    <property type="match status" value="1"/>
</dbReference>
<reference evidence="8 9" key="1">
    <citation type="submission" date="2017-01" db="EMBL/GenBank/DDBJ databases">
        <title>Genome sequencing of Rhodoferax fermentans JCM 7819.</title>
        <authorList>
            <person name="Kim Y.J."/>
            <person name="Farh M.E.-A."/>
            <person name="Yang D.-C."/>
        </authorList>
    </citation>
    <scope>NUCLEOTIDE SEQUENCE [LARGE SCALE GENOMIC DNA]</scope>
    <source>
        <strain evidence="8 9">JCM 7819</strain>
    </source>
</reference>
<dbReference type="Pfam" id="PF02417">
    <property type="entry name" value="Chromate_transp"/>
    <property type="match status" value="2"/>
</dbReference>
<dbReference type="Proteomes" id="UP000190750">
    <property type="component" value="Unassembled WGS sequence"/>
</dbReference>
<keyword evidence="9" id="KW-1185">Reference proteome</keyword>
<proteinExistence type="inferred from homology"/>
<feature type="transmembrane region" description="Helical" evidence="7">
    <location>
        <begin position="117"/>
        <end position="139"/>
    </location>
</feature>
<accession>A0A1T1AS29</accession>
<comment type="similarity">
    <text evidence="2">Belongs to the chromate ion transporter (CHR) (TC 2.A.51) family.</text>
</comment>
<evidence type="ECO:0000256" key="6">
    <source>
        <dbReference type="ARBA" id="ARBA00023136"/>
    </source>
</evidence>
<dbReference type="PANTHER" id="PTHR33567">
    <property type="entry name" value="CHROMATE ION TRANSPORTER (EUROFUNG)"/>
    <property type="match status" value="1"/>
</dbReference>
<keyword evidence="3" id="KW-1003">Cell membrane</keyword>